<accession>A0A2A6BRG6</accession>
<proteinExistence type="predicted"/>
<dbReference type="AlphaFoldDB" id="A0A2A6BRG6"/>
<reference evidence="1" key="2">
    <citation type="submission" date="2022-06" db="UniProtKB">
        <authorList>
            <consortium name="EnsemblMetazoa"/>
        </authorList>
    </citation>
    <scope>IDENTIFICATION</scope>
    <source>
        <strain evidence="1">PS312</strain>
    </source>
</reference>
<organism evidence="1 2">
    <name type="scientific">Pristionchus pacificus</name>
    <name type="common">Parasitic nematode worm</name>
    <dbReference type="NCBI Taxonomy" id="54126"/>
    <lineage>
        <taxon>Eukaryota</taxon>
        <taxon>Metazoa</taxon>
        <taxon>Ecdysozoa</taxon>
        <taxon>Nematoda</taxon>
        <taxon>Chromadorea</taxon>
        <taxon>Rhabditida</taxon>
        <taxon>Rhabditina</taxon>
        <taxon>Diplogasteromorpha</taxon>
        <taxon>Diplogasteroidea</taxon>
        <taxon>Neodiplogasteridae</taxon>
        <taxon>Pristionchus</taxon>
    </lineage>
</organism>
<keyword evidence="2" id="KW-1185">Reference proteome</keyword>
<sequence>MPPRRFSARTLSGRRDAEYDREGCYRSRRLPIQLNHTEVGWKMIEWTEEGQTCSLSLEDYSNTLRAISSKRNRQ</sequence>
<protein>
    <submittedName>
        <fullName evidence="1">Uncharacterized protein</fullName>
    </submittedName>
</protein>
<evidence type="ECO:0000313" key="2">
    <source>
        <dbReference type="Proteomes" id="UP000005239"/>
    </source>
</evidence>
<gene>
    <name evidence="1" type="primary">WBGene00280239</name>
</gene>
<dbReference type="EnsemblMetazoa" id="PPA41870.1">
    <property type="protein sequence ID" value="PPA41870.1"/>
    <property type="gene ID" value="WBGene00280239"/>
</dbReference>
<name>A0A2A6BRG6_PRIPA</name>
<accession>A0A8R1UVV6</accession>
<dbReference type="Proteomes" id="UP000005239">
    <property type="component" value="Unassembled WGS sequence"/>
</dbReference>
<reference evidence="2" key="1">
    <citation type="journal article" date="2008" name="Nat. Genet.">
        <title>The Pristionchus pacificus genome provides a unique perspective on nematode lifestyle and parasitism.</title>
        <authorList>
            <person name="Dieterich C."/>
            <person name="Clifton S.W."/>
            <person name="Schuster L.N."/>
            <person name="Chinwalla A."/>
            <person name="Delehaunty K."/>
            <person name="Dinkelacker I."/>
            <person name="Fulton L."/>
            <person name="Fulton R."/>
            <person name="Godfrey J."/>
            <person name="Minx P."/>
            <person name="Mitreva M."/>
            <person name="Roeseler W."/>
            <person name="Tian H."/>
            <person name="Witte H."/>
            <person name="Yang S.P."/>
            <person name="Wilson R.K."/>
            <person name="Sommer R.J."/>
        </authorList>
    </citation>
    <scope>NUCLEOTIDE SEQUENCE [LARGE SCALE GENOMIC DNA]</scope>
    <source>
        <strain evidence="2">PS312</strain>
    </source>
</reference>
<evidence type="ECO:0000313" key="1">
    <source>
        <dbReference type="EnsemblMetazoa" id="PPA41870.1"/>
    </source>
</evidence>